<name>A0A3Q7EXB4_SOLLC</name>
<accession>A0A3Q7EXB4</accession>
<sequence length="12" mass="1420">MKMPMIGIKSKR</sequence>
<keyword evidence="2" id="KW-1185">Reference proteome</keyword>
<evidence type="ECO:0000313" key="1">
    <source>
        <dbReference type="EnsemblPlants" id="Solyc02g032100.3.1.1"/>
    </source>
</evidence>
<evidence type="ECO:0000313" key="2">
    <source>
        <dbReference type="Proteomes" id="UP000004994"/>
    </source>
</evidence>
<reference evidence="1" key="1">
    <citation type="journal article" date="2012" name="Nature">
        <title>The tomato genome sequence provides insights into fleshy fruit evolution.</title>
        <authorList>
            <consortium name="Tomato Genome Consortium"/>
        </authorList>
    </citation>
    <scope>NUCLEOTIDE SEQUENCE [LARGE SCALE GENOMIC DNA]</scope>
    <source>
        <strain evidence="1">cv. Heinz 1706</strain>
    </source>
</reference>
<protein>
    <submittedName>
        <fullName evidence="1">Uncharacterized protein</fullName>
    </submittedName>
</protein>
<proteinExistence type="predicted"/>
<dbReference type="EnsemblPlants" id="Solyc02g032100.3.1">
    <property type="protein sequence ID" value="Solyc02g032100.3.1.1"/>
    <property type="gene ID" value="Solyc02g032100.3"/>
</dbReference>
<dbReference type="Gramene" id="Solyc02g032100.3.1">
    <property type="protein sequence ID" value="Solyc02g032100.3.1.1"/>
    <property type="gene ID" value="Solyc02g032100.3"/>
</dbReference>
<dbReference type="Proteomes" id="UP000004994">
    <property type="component" value="Chromosome 2"/>
</dbReference>
<organism evidence="1">
    <name type="scientific">Solanum lycopersicum</name>
    <name type="common">Tomato</name>
    <name type="synonym">Lycopersicon esculentum</name>
    <dbReference type="NCBI Taxonomy" id="4081"/>
    <lineage>
        <taxon>Eukaryota</taxon>
        <taxon>Viridiplantae</taxon>
        <taxon>Streptophyta</taxon>
        <taxon>Embryophyta</taxon>
        <taxon>Tracheophyta</taxon>
        <taxon>Spermatophyta</taxon>
        <taxon>Magnoliopsida</taxon>
        <taxon>eudicotyledons</taxon>
        <taxon>Gunneridae</taxon>
        <taxon>Pentapetalae</taxon>
        <taxon>asterids</taxon>
        <taxon>lamiids</taxon>
        <taxon>Solanales</taxon>
        <taxon>Solanaceae</taxon>
        <taxon>Solanoideae</taxon>
        <taxon>Solaneae</taxon>
        <taxon>Solanum</taxon>
        <taxon>Solanum subgen. Lycopersicon</taxon>
    </lineage>
</organism>
<dbReference type="InParanoid" id="A0A3Q7EXB4"/>
<reference evidence="1" key="2">
    <citation type="submission" date="2019-01" db="UniProtKB">
        <authorList>
            <consortium name="EnsemblPlants"/>
        </authorList>
    </citation>
    <scope>IDENTIFICATION</scope>
    <source>
        <strain evidence="1">cv. Heinz 1706</strain>
    </source>
</reference>